<dbReference type="GO" id="GO:0005886">
    <property type="term" value="C:plasma membrane"/>
    <property type="evidence" value="ECO:0007669"/>
    <property type="project" value="UniProtKB-SubCell"/>
</dbReference>
<feature type="transmembrane region" description="Helical" evidence="9">
    <location>
        <begin position="299"/>
        <end position="319"/>
    </location>
</feature>
<comment type="function">
    <text evidence="10">Part of the binding-protein-dependent transport system for phosphate; probably responsible for the translocation of the substrate across the membrane.</text>
</comment>
<feature type="region of interest" description="Disordered" evidence="11">
    <location>
        <begin position="1"/>
        <end position="22"/>
    </location>
</feature>
<organism evidence="13 14">
    <name type="scientific">Nocardiopsis flavescens</name>
    <dbReference type="NCBI Taxonomy" id="758803"/>
    <lineage>
        <taxon>Bacteria</taxon>
        <taxon>Bacillati</taxon>
        <taxon>Actinomycetota</taxon>
        <taxon>Actinomycetes</taxon>
        <taxon>Streptosporangiales</taxon>
        <taxon>Nocardiopsidaceae</taxon>
        <taxon>Nocardiopsis</taxon>
    </lineage>
</organism>
<dbReference type="GO" id="GO:0005315">
    <property type="term" value="F:phosphate transmembrane transporter activity"/>
    <property type="evidence" value="ECO:0007669"/>
    <property type="project" value="InterPro"/>
</dbReference>
<evidence type="ECO:0000313" key="13">
    <source>
        <dbReference type="EMBL" id="SHJ93797.1"/>
    </source>
</evidence>
<keyword evidence="14" id="KW-1185">Reference proteome</keyword>
<keyword evidence="8 9" id="KW-0472">Membrane</keyword>
<keyword evidence="7 9" id="KW-1133">Transmembrane helix</keyword>
<reference evidence="13 14" key="1">
    <citation type="submission" date="2016-11" db="EMBL/GenBank/DDBJ databases">
        <authorList>
            <person name="Jaros S."/>
            <person name="Januszkiewicz K."/>
            <person name="Wedrychowicz H."/>
        </authorList>
    </citation>
    <scope>NUCLEOTIDE SEQUENCE [LARGE SCALE GENOMIC DNA]</scope>
    <source>
        <strain evidence="13 14">CGMCC 4.5723</strain>
    </source>
</reference>
<name>A0A1M6NDL0_9ACTN</name>
<comment type="subcellular location">
    <subcellularLocation>
        <location evidence="1 9">Cell membrane</location>
        <topology evidence="1 9">Multi-pass membrane protein</topology>
    </subcellularLocation>
</comment>
<evidence type="ECO:0000256" key="8">
    <source>
        <dbReference type="ARBA" id="ARBA00023136"/>
    </source>
</evidence>
<keyword evidence="6 9" id="KW-0812">Transmembrane</keyword>
<dbReference type="InterPro" id="IPR035906">
    <property type="entry name" value="MetI-like_sf"/>
</dbReference>
<dbReference type="AlphaFoldDB" id="A0A1M6NDL0"/>
<evidence type="ECO:0000256" key="11">
    <source>
        <dbReference type="SAM" id="MobiDB-lite"/>
    </source>
</evidence>
<keyword evidence="4 10" id="KW-1003">Cell membrane</keyword>
<dbReference type="InterPro" id="IPR000515">
    <property type="entry name" value="MetI-like"/>
</dbReference>
<dbReference type="OrthoDB" id="9785113at2"/>
<evidence type="ECO:0000256" key="1">
    <source>
        <dbReference type="ARBA" id="ARBA00004651"/>
    </source>
</evidence>
<dbReference type="RefSeq" id="WP_073380670.1">
    <property type="nucleotide sequence ID" value="NZ_FQZK01000011.1"/>
</dbReference>
<evidence type="ECO:0000313" key="14">
    <source>
        <dbReference type="Proteomes" id="UP000184452"/>
    </source>
</evidence>
<feature type="transmembrane region" description="Helical" evidence="9">
    <location>
        <begin position="132"/>
        <end position="156"/>
    </location>
</feature>
<dbReference type="EMBL" id="FQZK01000011">
    <property type="protein sequence ID" value="SHJ93797.1"/>
    <property type="molecule type" value="Genomic_DNA"/>
</dbReference>
<dbReference type="PROSITE" id="PS50928">
    <property type="entry name" value="ABC_TM1"/>
    <property type="match status" value="1"/>
</dbReference>
<feature type="transmembrane region" description="Helical" evidence="9">
    <location>
        <begin position="230"/>
        <end position="252"/>
    </location>
</feature>
<comment type="similarity">
    <text evidence="2 10">Belongs to the binding-protein-dependent transport system permease family. CysTW subfamily.</text>
</comment>
<evidence type="ECO:0000256" key="3">
    <source>
        <dbReference type="ARBA" id="ARBA00022448"/>
    </source>
</evidence>
<keyword evidence="5 10" id="KW-0592">Phosphate transport</keyword>
<evidence type="ECO:0000256" key="6">
    <source>
        <dbReference type="ARBA" id="ARBA00022692"/>
    </source>
</evidence>
<evidence type="ECO:0000256" key="4">
    <source>
        <dbReference type="ARBA" id="ARBA00022475"/>
    </source>
</evidence>
<accession>A0A1M6NDL0</accession>
<evidence type="ECO:0000256" key="7">
    <source>
        <dbReference type="ARBA" id="ARBA00022989"/>
    </source>
</evidence>
<feature type="transmembrane region" description="Helical" evidence="9">
    <location>
        <begin position="31"/>
        <end position="52"/>
    </location>
</feature>
<evidence type="ECO:0000256" key="5">
    <source>
        <dbReference type="ARBA" id="ARBA00022592"/>
    </source>
</evidence>
<proteinExistence type="inferred from homology"/>
<dbReference type="InterPro" id="IPR051124">
    <property type="entry name" value="Phosphate_Transport_Permease"/>
</dbReference>
<evidence type="ECO:0000259" key="12">
    <source>
        <dbReference type="PROSITE" id="PS50928"/>
    </source>
</evidence>
<dbReference type="Proteomes" id="UP000184452">
    <property type="component" value="Unassembled WGS sequence"/>
</dbReference>
<evidence type="ECO:0000256" key="2">
    <source>
        <dbReference type="ARBA" id="ARBA00007069"/>
    </source>
</evidence>
<feature type="transmembrane region" description="Helical" evidence="9">
    <location>
        <begin position="186"/>
        <end position="209"/>
    </location>
</feature>
<gene>
    <name evidence="13" type="ORF">SAMN05421803_111177</name>
</gene>
<dbReference type="STRING" id="758803.SAMN05421803_111177"/>
<dbReference type="NCBIfam" id="TIGR02138">
    <property type="entry name" value="phosphate_pstC"/>
    <property type="match status" value="1"/>
</dbReference>
<dbReference type="SUPFAM" id="SSF161098">
    <property type="entry name" value="MetI-like"/>
    <property type="match status" value="1"/>
</dbReference>
<feature type="transmembrane region" description="Helical" evidence="9">
    <location>
        <begin position="94"/>
        <end position="120"/>
    </location>
</feature>
<dbReference type="PANTHER" id="PTHR30425">
    <property type="entry name" value="PHOSPHATE TRANSPORT SYSTEM PERMEASE PROTEIN PST"/>
    <property type="match status" value="1"/>
</dbReference>
<dbReference type="PANTHER" id="PTHR30425:SF1">
    <property type="entry name" value="PHOSPHATE TRANSPORT SYSTEM PERMEASE PROTEIN PSTC"/>
    <property type="match status" value="1"/>
</dbReference>
<sequence>MPTEAPEAPQAPEDSPRRTLASGRGRMADPIFKWTVAASGTIVLVILALMVIRTTTEAWPVFAKEGFFGFLFGQDWTAGGSRTEITGTYGAWPFIYGTLVTATIAIIIALPLAIMVAVYLTHMAPRRIAKPLSYTVELLAAVPSVIFGLWGLHWFLPNVMRPFFELVESTLGWFFLFEGPVRGVGYFPAGIVLAIMILPIMTAIIREVIAVQPLEQQMAGYALGSTRWEVITKVVLPSSFSGIVAATMLGLGRALGETIAVLMLIGGSQSWGASLFGTGSSMASHIAATFGESSPETRTGLMAIGVALFLVTMIINVLARVVVWRLGQFTGDAAV</sequence>
<feature type="domain" description="ABC transmembrane type-1" evidence="12">
    <location>
        <begin position="95"/>
        <end position="319"/>
    </location>
</feature>
<keyword evidence="3 9" id="KW-0813">Transport</keyword>
<protein>
    <recommendedName>
        <fullName evidence="10">Phosphate transport system permease protein</fullName>
    </recommendedName>
</protein>
<feature type="compositionally biased region" description="Low complexity" evidence="11">
    <location>
        <begin position="1"/>
        <end position="13"/>
    </location>
</feature>
<dbReference type="CDD" id="cd06261">
    <property type="entry name" value="TM_PBP2"/>
    <property type="match status" value="1"/>
</dbReference>
<dbReference type="InterPro" id="IPR011864">
    <property type="entry name" value="Phosphate_PstC"/>
</dbReference>
<dbReference type="Pfam" id="PF00528">
    <property type="entry name" value="BPD_transp_1"/>
    <property type="match status" value="1"/>
</dbReference>
<evidence type="ECO:0000256" key="9">
    <source>
        <dbReference type="RuleBase" id="RU363032"/>
    </source>
</evidence>
<evidence type="ECO:0000256" key="10">
    <source>
        <dbReference type="RuleBase" id="RU363054"/>
    </source>
</evidence>
<dbReference type="Gene3D" id="1.10.3720.10">
    <property type="entry name" value="MetI-like"/>
    <property type="match status" value="1"/>
</dbReference>
<dbReference type="GO" id="GO:0006817">
    <property type="term" value="P:phosphate ion transport"/>
    <property type="evidence" value="ECO:0007669"/>
    <property type="project" value="UniProtKB-KW"/>
</dbReference>